<dbReference type="Proteomes" id="UP000759298">
    <property type="component" value="Unassembled WGS sequence"/>
</dbReference>
<dbReference type="SUPFAM" id="SSF54427">
    <property type="entry name" value="NTF2-like"/>
    <property type="match status" value="1"/>
</dbReference>
<organism evidence="2 3">
    <name type="scientific">Alteriqipengyuania abyssalis</name>
    <dbReference type="NCBI Taxonomy" id="2860200"/>
    <lineage>
        <taxon>Bacteria</taxon>
        <taxon>Pseudomonadati</taxon>
        <taxon>Pseudomonadota</taxon>
        <taxon>Alphaproteobacteria</taxon>
        <taxon>Sphingomonadales</taxon>
        <taxon>Erythrobacteraceae</taxon>
        <taxon>Alteriqipengyuania</taxon>
    </lineage>
</organism>
<dbReference type="EMBL" id="JAHWXP010000003">
    <property type="protein sequence ID" value="MBY8337717.1"/>
    <property type="molecule type" value="Genomic_DNA"/>
</dbReference>
<reference evidence="2 3" key="1">
    <citation type="submission" date="2021-07" db="EMBL/GenBank/DDBJ databases">
        <title>Alteriqipengyuania abyssalis NZ-12B nov, sp.nov isolated from deep sea sponge in pacific ocean.</title>
        <authorList>
            <person name="Tareen S."/>
            <person name="Wink J."/>
        </authorList>
    </citation>
    <scope>NUCLEOTIDE SEQUENCE [LARGE SCALE GENOMIC DNA]</scope>
    <source>
        <strain evidence="2 3">NZ-12B</strain>
    </source>
</reference>
<name>A0ABS7PIR1_9SPHN</name>
<dbReference type="Pfam" id="PF12680">
    <property type="entry name" value="SnoaL_2"/>
    <property type="match status" value="1"/>
</dbReference>
<dbReference type="RefSeq" id="WP_054526999.1">
    <property type="nucleotide sequence ID" value="NZ_JAHWXP010000003.1"/>
</dbReference>
<evidence type="ECO:0000313" key="2">
    <source>
        <dbReference type="EMBL" id="MBY8337717.1"/>
    </source>
</evidence>
<dbReference type="InterPro" id="IPR037401">
    <property type="entry name" value="SnoaL-like"/>
</dbReference>
<sequence>MTHDEKLKLIDDLYAATGAGDWERAESMLTEDFFASEADHLPMKGRFTGRGGLKELYTLVFTMVDASGIKRIETTTGGDYAVVILEIQFAQEGLAPAETCEMFRFRDGKVCEIKPYYYNPAAFDAAVAAKKAGNA</sequence>
<evidence type="ECO:0000313" key="3">
    <source>
        <dbReference type="Proteomes" id="UP000759298"/>
    </source>
</evidence>
<dbReference type="Gene3D" id="3.10.450.50">
    <property type="match status" value="1"/>
</dbReference>
<keyword evidence="3" id="KW-1185">Reference proteome</keyword>
<evidence type="ECO:0000259" key="1">
    <source>
        <dbReference type="Pfam" id="PF12680"/>
    </source>
</evidence>
<protein>
    <submittedName>
        <fullName evidence="2">Nuclear transport factor 2 family protein</fullName>
    </submittedName>
</protein>
<comment type="caution">
    <text evidence="2">The sequence shown here is derived from an EMBL/GenBank/DDBJ whole genome shotgun (WGS) entry which is preliminary data.</text>
</comment>
<dbReference type="InterPro" id="IPR032710">
    <property type="entry name" value="NTF2-like_dom_sf"/>
</dbReference>
<proteinExistence type="predicted"/>
<accession>A0ABS7PIR1</accession>
<gene>
    <name evidence="2" type="ORF">KYN89_11755</name>
</gene>
<feature type="domain" description="SnoaL-like" evidence="1">
    <location>
        <begin position="11"/>
        <end position="112"/>
    </location>
</feature>